<evidence type="ECO:0000313" key="1">
    <source>
        <dbReference type="EMBL" id="KHJ91064.1"/>
    </source>
</evidence>
<evidence type="ECO:0000313" key="2">
    <source>
        <dbReference type="Proteomes" id="UP000053660"/>
    </source>
</evidence>
<accession>A0A0B1T1E5</accession>
<dbReference type="Proteomes" id="UP000053660">
    <property type="component" value="Unassembled WGS sequence"/>
</dbReference>
<name>A0A0B1T1E5_OESDE</name>
<organism evidence="1 2">
    <name type="scientific">Oesophagostomum dentatum</name>
    <name type="common">Nodular worm</name>
    <dbReference type="NCBI Taxonomy" id="61180"/>
    <lineage>
        <taxon>Eukaryota</taxon>
        <taxon>Metazoa</taxon>
        <taxon>Ecdysozoa</taxon>
        <taxon>Nematoda</taxon>
        <taxon>Chromadorea</taxon>
        <taxon>Rhabditida</taxon>
        <taxon>Rhabditina</taxon>
        <taxon>Rhabditomorpha</taxon>
        <taxon>Strongyloidea</taxon>
        <taxon>Strongylidae</taxon>
        <taxon>Oesophagostomum</taxon>
    </lineage>
</organism>
<dbReference type="EMBL" id="KN552372">
    <property type="protein sequence ID" value="KHJ91064.1"/>
    <property type="molecule type" value="Genomic_DNA"/>
</dbReference>
<gene>
    <name evidence="1" type="ORF">OESDEN_09078</name>
</gene>
<reference evidence="1 2" key="1">
    <citation type="submission" date="2014-03" db="EMBL/GenBank/DDBJ databases">
        <title>Draft genome of the hookworm Oesophagostomum dentatum.</title>
        <authorList>
            <person name="Mitreva M."/>
        </authorList>
    </citation>
    <scope>NUCLEOTIDE SEQUENCE [LARGE SCALE GENOMIC DNA]</scope>
    <source>
        <strain evidence="1 2">OD-Hann</strain>
    </source>
</reference>
<protein>
    <submittedName>
        <fullName evidence="1">Uncharacterized protein</fullName>
    </submittedName>
</protein>
<dbReference type="AlphaFoldDB" id="A0A0B1T1E5"/>
<proteinExistence type="predicted"/>
<keyword evidence="2" id="KW-1185">Reference proteome</keyword>
<sequence length="150" mass="17924">MVFCRKGYRIRGMLFATGATIGELIYNIRDSSLNVLSGVLRCQVYPRRLITKEVLPRFHIHGEECIISKKPSHEDMDFRVSLRSCEGIYVNRLVCCRTWCKRYFFIMQKIKWLCRYGSLLELCARSFYLVKWTQNAYLCRSFDFWQNGEY</sequence>